<protein>
    <submittedName>
        <fullName evidence="2">Uncharacterized protein</fullName>
    </submittedName>
</protein>
<accession>A0A0F3GQQ1</accession>
<evidence type="ECO:0000256" key="1">
    <source>
        <dbReference type="SAM" id="Phobius"/>
    </source>
</evidence>
<keyword evidence="1" id="KW-0472">Membrane</keyword>
<gene>
    <name evidence="2" type="ORF">MBAV_004811</name>
</gene>
<comment type="caution">
    <text evidence="2">The sequence shown here is derived from an EMBL/GenBank/DDBJ whole genome shotgun (WGS) entry which is preliminary data.</text>
</comment>
<evidence type="ECO:0000313" key="3">
    <source>
        <dbReference type="Proteomes" id="UP000033423"/>
    </source>
</evidence>
<feature type="transmembrane region" description="Helical" evidence="1">
    <location>
        <begin position="32"/>
        <end position="53"/>
    </location>
</feature>
<dbReference type="Proteomes" id="UP000033423">
    <property type="component" value="Unassembled WGS sequence"/>
</dbReference>
<organism evidence="2 3">
    <name type="scientific">Candidatus Magnetobacterium bavaricum</name>
    <dbReference type="NCBI Taxonomy" id="29290"/>
    <lineage>
        <taxon>Bacteria</taxon>
        <taxon>Pseudomonadati</taxon>
        <taxon>Nitrospirota</taxon>
        <taxon>Thermodesulfovibrionia</taxon>
        <taxon>Thermodesulfovibrionales</taxon>
        <taxon>Candidatus Magnetobacteriaceae</taxon>
        <taxon>Candidatus Magnetobacterium</taxon>
    </lineage>
</organism>
<keyword evidence="1" id="KW-1133">Transmembrane helix</keyword>
<evidence type="ECO:0000313" key="2">
    <source>
        <dbReference type="EMBL" id="KJU82998.1"/>
    </source>
</evidence>
<name>A0A0F3GQQ1_9BACT</name>
<keyword evidence="1" id="KW-0812">Transmembrane</keyword>
<dbReference type="EMBL" id="LACI01002091">
    <property type="protein sequence ID" value="KJU82998.1"/>
    <property type="molecule type" value="Genomic_DNA"/>
</dbReference>
<keyword evidence="3" id="KW-1185">Reference proteome</keyword>
<dbReference type="AlphaFoldDB" id="A0A0F3GQQ1"/>
<reference evidence="2 3" key="1">
    <citation type="submission" date="2015-02" db="EMBL/GenBank/DDBJ databases">
        <title>Single-cell genomics of uncultivated deep-branching MTB reveals a conserved set of magnetosome genes.</title>
        <authorList>
            <person name="Kolinko S."/>
            <person name="Richter M."/>
            <person name="Glockner F.O."/>
            <person name="Brachmann A."/>
            <person name="Schuler D."/>
        </authorList>
    </citation>
    <scope>NUCLEOTIDE SEQUENCE [LARGE SCALE GENOMIC DNA]</scope>
    <source>
        <strain evidence="2">TM-1</strain>
    </source>
</reference>
<proteinExistence type="predicted"/>
<sequence>MSLPTVPLQRSVPLDEVTTPVPVPVFVTVSRYVMTGATLNVAITAMFALIVTVHRLSITRLQPLQPANVESGSASAVSVTTVSES</sequence>